<feature type="active site" description="Proton acceptor" evidence="16">
    <location>
        <position position="441"/>
    </location>
</feature>
<feature type="binding site" evidence="16">
    <location>
        <position position="379"/>
    </location>
    <ligand>
        <name>Zn(2+)</name>
        <dbReference type="ChEBI" id="CHEBI:29105"/>
        <note>catalytic</note>
    </ligand>
</feature>
<evidence type="ECO:0000256" key="2">
    <source>
        <dbReference type="ARBA" id="ARBA00004853"/>
    </source>
</evidence>
<feature type="transmembrane region" description="Helical" evidence="17">
    <location>
        <begin position="238"/>
        <end position="259"/>
    </location>
</feature>
<dbReference type="InterPro" id="IPR036144">
    <property type="entry name" value="RibA-like_sf"/>
</dbReference>
<evidence type="ECO:0000313" key="20">
    <source>
        <dbReference type="Proteomes" id="UP000028492"/>
    </source>
</evidence>
<comment type="function">
    <text evidence="14 16">Catalyzes the conversion of GTP to 2,5-diamino-6-ribosylamino-4(3H)-pyrimidinone 5'-phosphate (DARP), formate and pyrophosphate.</text>
</comment>
<feature type="active site" description="Nucleophile" evidence="16">
    <location>
        <position position="443"/>
    </location>
</feature>
<feature type="binding site" evidence="16">
    <location>
        <begin position="407"/>
        <end position="409"/>
    </location>
    <ligand>
        <name>GTP</name>
        <dbReference type="ChEBI" id="CHEBI:37565"/>
    </ligand>
</feature>
<evidence type="ECO:0000256" key="13">
    <source>
        <dbReference type="ARBA" id="ARBA00023136"/>
    </source>
</evidence>
<keyword evidence="6 17" id="KW-0812">Transmembrane</keyword>
<dbReference type="Proteomes" id="UP000028492">
    <property type="component" value="Chromosome"/>
</dbReference>
<dbReference type="eggNOG" id="COG0392">
    <property type="taxonomic scope" value="Bacteria"/>
</dbReference>
<evidence type="ECO:0000256" key="8">
    <source>
        <dbReference type="ARBA" id="ARBA00022741"/>
    </source>
</evidence>
<feature type="binding site" evidence="16">
    <location>
        <position position="368"/>
    </location>
    <ligand>
        <name>Zn(2+)</name>
        <dbReference type="ChEBI" id="CHEBI:29105"/>
        <note>catalytic</note>
    </ligand>
</feature>
<dbReference type="CDD" id="cd00641">
    <property type="entry name" value="GTP_cyclohydro2"/>
    <property type="match status" value="1"/>
</dbReference>
<organism evidence="19 20">
    <name type="scientific">Amycolatopsis japonica</name>
    <dbReference type="NCBI Taxonomy" id="208439"/>
    <lineage>
        <taxon>Bacteria</taxon>
        <taxon>Bacillati</taxon>
        <taxon>Actinomycetota</taxon>
        <taxon>Actinomycetes</taxon>
        <taxon>Pseudonocardiales</taxon>
        <taxon>Pseudonocardiaceae</taxon>
        <taxon>Amycolatopsis</taxon>
        <taxon>Amycolatopsis japonica group</taxon>
    </lineage>
</organism>
<comment type="similarity">
    <text evidence="3">In the N-terminal section; belongs to the DHBP synthase family.</text>
</comment>
<comment type="catalytic activity">
    <reaction evidence="15 16">
        <text>GTP + 4 H2O = 2,5-diamino-6-hydroxy-4-(5-phosphoribosylamino)-pyrimidine + formate + 2 phosphate + 3 H(+)</text>
        <dbReference type="Rhea" id="RHEA:23704"/>
        <dbReference type="ChEBI" id="CHEBI:15377"/>
        <dbReference type="ChEBI" id="CHEBI:15378"/>
        <dbReference type="ChEBI" id="CHEBI:15740"/>
        <dbReference type="ChEBI" id="CHEBI:37565"/>
        <dbReference type="ChEBI" id="CHEBI:43474"/>
        <dbReference type="ChEBI" id="CHEBI:58614"/>
        <dbReference type="EC" id="3.5.4.25"/>
    </reaction>
</comment>
<dbReference type="GO" id="GO:0005886">
    <property type="term" value="C:plasma membrane"/>
    <property type="evidence" value="ECO:0007669"/>
    <property type="project" value="UniProtKB-SubCell"/>
</dbReference>
<evidence type="ECO:0000256" key="5">
    <source>
        <dbReference type="ARBA" id="ARBA00022619"/>
    </source>
</evidence>
<feature type="transmembrane region" description="Helical" evidence="17">
    <location>
        <begin position="38"/>
        <end position="57"/>
    </location>
</feature>
<keyword evidence="8 16" id="KW-0547">Nucleotide-binding</keyword>
<dbReference type="HOGENOM" id="CLU_513553_0_0_11"/>
<evidence type="ECO:0000256" key="14">
    <source>
        <dbReference type="ARBA" id="ARBA00043932"/>
    </source>
</evidence>
<feature type="transmembrane region" description="Helical" evidence="17">
    <location>
        <begin position="149"/>
        <end position="171"/>
    </location>
</feature>
<keyword evidence="11 17" id="KW-1133">Transmembrane helix</keyword>
<dbReference type="RefSeq" id="WP_084098414.1">
    <property type="nucleotide sequence ID" value="NZ_CP008953.1"/>
</dbReference>
<feature type="transmembrane region" description="Helical" evidence="17">
    <location>
        <begin position="206"/>
        <end position="226"/>
    </location>
</feature>
<feature type="binding site" evidence="16">
    <location>
        <position position="381"/>
    </location>
    <ligand>
        <name>Zn(2+)</name>
        <dbReference type="ChEBI" id="CHEBI:29105"/>
        <note>catalytic</note>
    </ligand>
</feature>
<keyword evidence="20" id="KW-1185">Reference proteome</keyword>
<dbReference type="GO" id="GO:0005525">
    <property type="term" value="F:GTP binding"/>
    <property type="evidence" value="ECO:0007669"/>
    <property type="project" value="UniProtKB-KW"/>
</dbReference>
<evidence type="ECO:0000256" key="9">
    <source>
        <dbReference type="ARBA" id="ARBA00022801"/>
    </source>
</evidence>
<dbReference type="NCBIfam" id="TIGR00505">
    <property type="entry name" value="ribA"/>
    <property type="match status" value="1"/>
</dbReference>
<dbReference type="EMBL" id="CP008953">
    <property type="protein sequence ID" value="AIG79405.1"/>
    <property type="molecule type" value="Genomic_DNA"/>
</dbReference>
<keyword evidence="12 16" id="KW-0342">GTP-binding</keyword>
<dbReference type="KEGG" id="aja:AJAP_32955"/>
<dbReference type="GO" id="GO:0008270">
    <property type="term" value="F:zinc ion binding"/>
    <property type="evidence" value="ECO:0007669"/>
    <property type="project" value="UniProtKB-UniRule"/>
</dbReference>
<dbReference type="FunFam" id="3.40.50.10990:FF:000001">
    <property type="entry name" value="Riboflavin biosynthesis protein RibBA"/>
    <property type="match status" value="1"/>
</dbReference>
<evidence type="ECO:0000256" key="1">
    <source>
        <dbReference type="ARBA" id="ARBA00004651"/>
    </source>
</evidence>
<feature type="binding site" evidence="16">
    <location>
        <position position="384"/>
    </location>
    <ligand>
        <name>GTP</name>
        <dbReference type="ChEBI" id="CHEBI:37565"/>
    </ligand>
</feature>
<keyword evidence="4" id="KW-1003">Cell membrane</keyword>
<keyword evidence="10 16" id="KW-0862">Zinc</keyword>
<dbReference type="STRING" id="208439.AJAP_32955"/>
<name>A0A075V966_9PSEU</name>
<reference evidence="19 20" key="1">
    <citation type="journal article" date="2014" name="J. Biotechnol.">
        <title>Complete genome sequence of the actinobacterium Amycolatopsis japonica MG417-CF17(T) (=DSM 44213T) producing (S,S)-N,N'-ethylenediaminedisuccinic acid.</title>
        <authorList>
            <person name="Stegmann E."/>
            <person name="Albersmeier A."/>
            <person name="Spohn M."/>
            <person name="Gert H."/>
            <person name="Weber T."/>
            <person name="Wohlleben W."/>
            <person name="Kalinowski J."/>
            <person name="Ruckert C."/>
        </authorList>
    </citation>
    <scope>NUCLEOTIDE SEQUENCE [LARGE SCALE GENOMIC DNA]</scope>
    <source>
        <strain evidence="20">MG417-CF17 (DSM 44213)</strain>
    </source>
</reference>
<evidence type="ECO:0000256" key="11">
    <source>
        <dbReference type="ARBA" id="ARBA00022989"/>
    </source>
</evidence>
<keyword evidence="7 16" id="KW-0479">Metal-binding</keyword>
<dbReference type="HAMAP" id="MF_00179">
    <property type="entry name" value="RibA"/>
    <property type="match status" value="1"/>
</dbReference>
<evidence type="ECO:0000256" key="15">
    <source>
        <dbReference type="ARBA" id="ARBA00049295"/>
    </source>
</evidence>
<keyword evidence="5 16" id="KW-0686">Riboflavin biosynthesis</keyword>
<dbReference type="AlphaFoldDB" id="A0A075V966"/>
<evidence type="ECO:0000256" key="4">
    <source>
        <dbReference type="ARBA" id="ARBA00022475"/>
    </source>
</evidence>
<dbReference type="InterPro" id="IPR022791">
    <property type="entry name" value="L-PG_synthase/AglD"/>
</dbReference>
<feature type="transmembrane region" description="Helical" evidence="17">
    <location>
        <begin position="7"/>
        <end position="26"/>
    </location>
</feature>
<feature type="binding site" evidence="16">
    <location>
        <position position="469"/>
    </location>
    <ligand>
        <name>GTP</name>
        <dbReference type="ChEBI" id="CHEBI:37565"/>
    </ligand>
</feature>
<keyword evidence="13 17" id="KW-0472">Membrane</keyword>
<protein>
    <recommendedName>
        <fullName evidence="16">GTP cyclohydrolase-2</fullName>
        <ecNumber evidence="16">3.5.4.25</ecNumber>
    </recommendedName>
    <alternativeName>
        <fullName evidence="16">GTP cyclohydrolase II</fullName>
    </alternativeName>
</protein>
<dbReference type="SUPFAM" id="SSF142695">
    <property type="entry name" value="RibA-like"/>
    <property type="match status" value="1"/>
</dbReference>
<evidence type="ECO:0000256" key="12">
    <source>
        <dbReference type="ARBA" id="ARBA00023134"/>
    </source>
</evidence>
<evidence type="ECO:0000256" key="7">
    <source>
        <dbReference type="ARBA" id="ARBA00022723"/>
    </source>
</evidence>
<dbReference type="NCBIfam" id="NF001591">
    <property type="entry name" value="PRK00393.1"/>
    <property type="match status" value="1"/>
</dbReference>
<evidence type="ECO:0000256" key="17">
    <source>
        <dbReference type="SAM" id="Phobius"/>
    </source>
</evidence>
<sequence>MKRLWPWLRIVGALAILGALVWQLGTGVFLEGLREVDAGGIAAALGIGFATTVFSAWRWRLVARRLSLELSFGSAVGEYYRALFLNGVLPAGVLGDVNRAVQHGREAGDVPRGVRAVVLERTAGQIVVIGASVVVVLSVPSVVPPPIDRVVTVAGIVVVVLALAAVVTGMTAGRRWIHSGSKWRRGFAVSLADVRLGLLTKETWPGVGLLSVATLAGHLALFVVAARAAGVTAPVGDLLPLMILALLAMGLPLNIGGWGPREGVCALLFGAAGLGSAQGVTVAVVYGVLALVSSLPGAGVLLARSVRSHRTDRRSPMTVERVVETRLPTRYGVFRAYGYLDADGTEQMALVHGDVATSRTLARVHSECLTGDVFSSMHCECGDQLDAALRAIVDEGAGILVYAQGHEGRGIGLLAKLKAMRLQDEGLDTVEANIALGLPVDARDYRAAAEILNDLGVRSVRLLSNNPAKVDQLERHGVRISERVPLLVTPNDENLRYLRTKQERMHHFLPHLDLIESAERGQGVPEALHQ</sequence>
<dbReference type="UniPathway" id="UPA00275">
    <property type="reaction ID" value="UER00400"/>
</dbReference>
<feature type="binding site" evidence="16">
    <location>
        <begin position="363"/>
        <end position="367"/>
    </location>
    <ligand>
        <name>GTP</name>
        <dbReference type="ChEBI" id="CHEBI:37565"/>
    </ligand>
</feature>
<comment type="cofactor">
    <cofactor evidence="16">
        <name>Zn(2+)</name>
        <dbReference type="ChEBI" id="CHEBI:29105"/>
    </cofactor>
    <text evidence="16">Binds 1 zinc ion per subunit.</text>
</comment>
<dbReference type="InterPro" id="IPR000926">
    <property type="entry name" value="RibA"/>
</dbReference>
<dbReference type="PANTHER" id="PTHR21327">
    <property type="entry name" value="GTP CYCLOHYDROLASE II-RELATED"/>
    <property type="match status" value="1"/>
</dbReference>
<dbReference type="InterPro" id="IPR032677">
    <property type="entry name" value="GTP_cyclohydro_II"/>
</dbReference>
<dbReference type="GO" id="GO:0003935">
    <property type="term" value="F:GTP cyclohydrolase II activity"/>
    <property type="evidence" value="ECO:0007669"/>
    <property type="project" value="UniProtKB-UniRule"/>
</dbReference>
<evidence type="ECO:0000256" key="16">
    <source>
        <dbReference type="HAMAP-Rule" id="MF_00179"/>
    </source>
</evidence>
<evidence type="ECO:0000313" key="19">
    <source>
        <dbReference type="EMBL" id="AIG79405.1"/>
    </source>
</evidence>
<evidence type="ECO:0000256" key="10">
    <source>
        <dbReference type="ARBA" id="ARBA00022833"/>
    </source>
</evidence>
<gene>
    <name evidence="16" type="primary">ribA</name>
    <name evidence="19" type="ORF">AJAP_32955</name>
</gene>
<comment type="similarity">
    <text evidence="16">Belongs to the GTP cyclohydrolase II family.</text>
</comment>
<dbReference type="PANTHER" id="PTHR21327:SF18">
    <property type="entry name" value="3,4-DIHYDROXY-2-BUTANONE 4-PHOSPHATE SYNTHASE"/>
    <property type="match status" value="1"/>
</dbReference>
<comment type="pathway">
    <text evidence="2 16">Cofactor biosynthesis; riboflavin biosynthesis; 5-amino-6-(D-ribitylamino)uracil from GTP: step 1/4.</text>
</comment>
<feature type="binding site" evidence="16">
    <location>
        <position position="429"/>
    </location>
    <ligand>
        <name>GTP</name>
        <dbReference type="ChEBI" id="CHEBI:37565"/>
    </ligand>
</feature>
<accession>A0A075V966</accession>
<dbReference type="Pfam" id="PF00925">
    <property type="entry name" value="GTP_cyclohydro2"/>
    <property type="match status" value="1"/>
</dbReference>
<dbReference type="GO" id="GO:0005829">
    <property type="term" value="C:cytosol"/>
    <property type="evidence" value="ECO:0007669"/>
    <property type="project" value="TreeGrafter"/>
</dbReference>
<dbReference type="eggNOG" id="COG0807">
    <property type="taxonomic scope" value="Bacteria"/>
</dbReference>
<dbReference type="GO" id="GO:0009231">
    <property type="term" value="P:riboflavin biosynthetic process"/>
    <property type="evidence" value="ECO:0007669"/>
    <property type="project" value="UniProtKB-UniRule"/>
</dbReference>
<evidence type="ECO:0000256" key="3">
    <source>
        <dbReference type="ARBA" id="ARBA00005520"/>
    </source>
</evidence>
<keyword evidence="9 16" id="KW-0378">Hydrolase</keyword>
<proteinExistence type="inferred from homology"/>
<feature type="transmembrane region" description="Helical" evidence="17">
    <location>
        <begin position="279"/>
        <end position="303"/>
    </location>
</feature>
<dbReference type="Pfam" id="PF03706">
    <property type="entry name" value="LPG_synthase_TM"/>
    <property type="match status" value="1"/>
</dbReference>
<dbReference type="Gene3D" id="3.40.50.10990">
    <property type="entry name" value="GTP cyclohydrolase II"/>
    <property type="match status" value="1"/>
</dbReference>
<comment type="subcellular location">
    <subcellularLocation>
        <location evidence="1">Cell membrane</location>
        <topology evidence="1">Multi-pass membrane protein</topology>
    </subcellularLocation>
</comment>
<dbReference type="EC" id="3.5.4.25" evidence="16"/>
<feature type="binding site" evidence="16">
    <location>
        <position position="464"/>
    </location>
    <ligand>
        <name>GTP</name>
        <dbReference type="ChEBI" id="CHEBI:37565"/>
    </ligand>
</feature>
<feature type="domain" description="GTP cyclohydrolase II" evidence="18">
    <location>
        <begin position="320"/>
        <end position="485"/>
    </location>
</feature>
<evidence type="ECO:0000259" key="18">
    <source>
        <dbReference type="Pfam" id="PF00925"/>
    </source>
</evidence>
<evidence type="ECO:0000256" key="6">
    <source>
        <dbReference type="ARBA" id="ARBA00022692"/>
    </source>
</evidence>
<feature type="transmembrane region" description="Helical" evidence="17">
    <location>
        <begin position="122"/>
        <end position="143"/>
    </location>
</feature>